<evidence type="ECO:0000256" key="2">
    <source>
        <dbReference type="ARBA" id="ARBA00009376"/>
    </source>
</evidence>
<gene>
    <name evidence="7" type="ORF">AKO1_009837</name>
</gene>
<organism evidence="7 8">
    <name type="scientific">Acrasis kona</name>
    <dbReference type="NCBI Taxonomy" id="1008807"/>
    <lineage>
        <taxon>Eukaryota</taxon>
        <taxon>Discoba</taxon>
        <taxon>Heterolobosea</taxon>
        <taxon>Tetramitia</taxon>
        <taxon>Eutetramitia</taxon>
        <taxon>Acrasidae</taxon>
        <taxon>Acrasis</taxon>
    </lineage>
</organism>
<keyword evidence="5 6" id="KW-0472">Membrane</keyword>
<comment type="caution">
    <text evidence="7">The sequence shown here is derived from an EMBL/GenBank/DDBJ whole genome shotgun (WGS) entry which is preliminary data.</text>
</comment>
<dbReference type="Pfam" id="PF04756">
    <property type="entry name" value="OST3_OST6"/>
    <property type="match status" value="1"/>
</dbReference>
<dbReference type="Proteomes" id="UP001431209">
    <property type="component" value="Unassembled WGS sequence"/>
</dbReference>
<evidence type="ECO:0000256" key="3">
    <source>
        <dbReference type="ARBA" id="ARBA00022692"/>
    </source>
</evidence>
<comment type="similarity">
    <text evidence="2">Belongs to the OSTC family.</text>
</comment>
<accession>A0AAW2ZM32</accession>
<proteinExistence type="inferred from homology"/>
<sequence>MDPLYPIFKALFSVIHQPNLKLKVPTYLERGINIWIIFVAMYVSYFFIMSGIIYDIINEPPSIGSTRDEKGRIRPQAIMEWRMNGQYMIEGFTAGFLFCLGGLGFIALHVAAEQQWTLRNRYLLIGAGVACIVVAYNVCIMFLKMKVGGYLQ</sequence>
<evidence type="ECO:0000313" key="7">
    <source>
        <dbReference type="EMBL" id="KAL0490922.1"/>
    </source>
</evidence>
<dbReference type="AlphaFoldDB" id="A0AAW2ZM32"/>
<dbReference type="GO" id="GO:0008250">
    <property type="term" value="C:oligosaccharyltransferase complex"/>
    <property type="evidence" value="ECO:0007669"/>
    <property type="project" value="InterPro"/>
</dbReference>
<keyword evidence="8" id="KW-1185">Reference proteome</keyword>
<protein>
    <submittedName>
        <fullName evidence="7">Oligosaccharyltransferase complex subunit OSTC</fullName>
    </submittedName>
</protein>
<dbReference type="InterPro" id="IPR021149">
    <property type="entry name" value="OligosaccharylTrfase_OST3/OST6"/>
</dbReference>
<keyword evidence="4 6" id="KW-1133">Transmembrane helix</keyword>
<reference evidence="7 8" key="1">
    <citation type="submission" date="2024-03" db="EMBL/GenBank/DDBJ databases">
        <title>The Acrasis kona genome and developmental transcriptomes reveal deep origins of eukaryotic multicellular pathways.</title>
        <authorList>
            <person name="Sheikh S."/>
            <person name="Fu C.-J."/>
            <person name="Brown M.W."/>
            <person name="Baldauf S.L."/>
        </authorList>
    </citation>
    <scope>NUCLEOTIDE SEQUENCE [LARGE SCALE GENOMIC DNA]</scope>
    <source>
        <strain evidence="7 8">ATCC MYA-3509</strain>
    </source>
</reference>
<feature type="transmembrane region" description="Helical" evidence="6">
    <location>
        <begin position="122"/>
        <end position="143"/>
    </location>
</feature>
<evidence type="ECO:0000256" key="5">
    <source>
        <dbReference type="ARBA" id="ARBA00023136"/>
    </source>
</evidence>
<evidence type="ECO:0000313" key="8">
    <source>
        <dbReference type="Proteomes" id="UP001431209"/>
    </source>
</evidence>
<dbReference type="InterPro" id="IPR042416">
    <property type="entry name" value="OSTC"/>
</dbReference>
<evidence type="ECO:0000256" key="6">
    <source>
        <dbReference type="SAM" id="Phobius"/>
    </source>
</evidence>
<dbReference type="EMBL" id="JAOPGA020001734">
    <property type="protein sequence ID" value="KAL0490922.1"/>
    <property type="molecule type" value="Genomic_DNA"/>
</dbReference>
<name>A0AAW2ZM32_9EUKA</name>
<keyword evidence="3 6" id="KW-0812">Transmembrane</keyword>
<feature type="transmembrane region" description="Helical" evidence="6">
    <location>
        <begin position="32"/>
        <end position="57"/>
    </location>
</feature>
<feature type="transmembrane region" description="Helical" evidence="6">
    <location>
        <begin position="87"/>
        <end position="110"/>
    </location>
</feature>
<dbReference type="PANTHER" id="PTHR13160">
    <property type="entry name" value="OLIGOSACCHARYLTRANSFERASE COMPLEX SUBUNIT OSTC"/>
    <property type="match status" value="1"/>
</dbReference>
<comment type="subcellular location">
    <subcellularLocation>
        <location evidence="1">Membrane</location>
        <topology evidence="1">Multi-pass membrane protein</topology>
    </subcellularLocation>
</comment>
<evidence type="ECO:0000256" key="4">
    <source>
        <dbReference type="ARBA" id="ARBA00022989"/>
    </source>
</evidence>
<dbReference type="PANTHER" id="PTHR13160:SF4">
    <property type="entry name" value="OLIGOSACCHARYLTRANSFERASE COMPLEX SUBUNIT OSTC"/>
    <property type="match status" value="1"/>
</dbReference>
<evidence type="ECO:0000256" key="1">
    <source>
        <dbReference type="ARBA" id="ARBA00004141"/>
    </source>
</evidence>